<dbReference type="InterPro" id="IPR008144">
    <property type="entry name" value="Guanylate_kin-like_dom"/>
</dbReference>
<feature type="region of interest" description="LID" evidence="7">
    <location>
        <begin position="146"/>
        <end position="183"/>
    </location>
</feature>
<dbReference type="CDD" id="cd01428">
    <property type="entry name" value="ADK"/>
    <property type="match status" value="1"/>
</dbReference>
<dbReference type="FunFam" id="3.40.50.300:FF:000106">
    <property type="entry name" value="Adenylate kinase mitochondrial"/>
    <property type="match status" value="1"/>
</dbReference>
<dbReference type="GO" id="GO:0046033">
    <property type="term" value="P:AMP metabolic process"/>
    <property type="evidence" value="ECO:0007669"/>
    <property type="project" value="UniProtKB-UniRule"/>
</dbReference>
<dbReference type="NCBIfam" id="TIGR01351">
    <property type="entry name" value="adk"/>
    <property type="match status" value="1"/>
</dbReference>
<keyword evidence="3 7" id="KW-0547">Nucleotide-binding</keyword>
<dbReference type="EMBL" id="JABWAB010000005">
    <property type="protein sequence ID" value="KAF6051331.1"/>
    <property type="molecule type" value="Genomic_DNA"/>
</dbReference>
<dbReference type="GO" id="GO:0005525">
    <property type="term" value="F:GTP binding"/>
    <property type="evidence" value="ECO:0007669"/>
    <property type="project" value="UniProtKB-KW"/>
</dbReference>
<dbReference type="GO" id="GO:0005524">
    <property type="term" value="F:ATP binding"/>
    <property type="evidence" value="ECO:0007669"/>
    <property type="project" value="InterPro"/>
</dbReference>
<sequence>MCQHFVEFGPAKMLKPTRLLLLGAPGSGKGTISKRLLKKSPQLHYISSGDVLRSQIANRTEIGLKAEKYLKNGALVPDPVMVRLITHQLQTHNWMDHDASWLLDGFPRTSNQADQLNDVLDKYNSNLTLVVELDVDQKIILHRIESRYVHLPSGRIYSLDYNPPNVPFKDDVTGEPLVKREDDNAEVFQKRLDKYNEKIGDLREFYQELGVWRVVSGNTSDIIYPQVEKLVTG</sequence>
<accession>A0A8X7TAP7</accession>
<gene>
    <name evidence="7 9" type="primary">ADK2</name>
    <name evidence="9" type="ORF">FOB60_003999</name>
</gene>
<evidence type="ECO:0000259" key="8">
    <source>
        <dbReference type="PROSITE" id="PS50052"/>
    </source>
</evidence>
<dbReference type="PRINTS" id="PR00094">
    <property type="entry name" value="ADENYLTKNASE"/>
</dbReference>
<feature type="binding site" evidence="7">
    <location>
        <position position="191"/>
    </location>
    <ligand>
        <name>AMP</name>
        <dbReference type="ChEBI" id="CHEBI:456215"/>
    </ligand>
</feature>
<comment type="function">
    <text evidence="7">Involved in maintaining the homeostasis of cellular nucleotides by catalyzing the interconversion of nucleoside phosphates. Has GTP:AMP phosphotransferase and ITP:AMP phosphotransferase activities.</text>
</comment>
<dbReference type="GO" id="GO:0046041">
    <property type="term" value="P:ITP metabolic process"/>
    <property type="evidence" value="ECO:0007669"/>
    <property type="project" value="UniProtKB-UniRule"/>
</dbReference>
<dbReference type="GO" id="GO:0046899">
    <property type="term" value="F:nucleoside triphosphate adenylate kinase activity"/>
    <property type="evidence" value="ECO:0007669"/>
    <property type="project" value="UniProtKB-UniRule"/>
</dbReference>
<dbReference type="SUPFAM" id="SSF57774">
    <property type="entry name" value="Microbial and mitochondrial ADK, insert 'zinc finger' domain"/>
    <property type="match status" value="1"/>
</dbReference>
<dbReference type="Gene3D" id="3.40.50.300">
    <property type="entry name" value="P-loop containing nucleotide triphosphate hydrolases"/>
    <property type="match status" value="1"/>
</dbReference>
<keyword evidence="6 7" id="KW-0342">GTP-binding</keyword>
<keyword evidence="2 7" id="KW-0808">Transferase</keyword>
<dbReference type="PROSITE" id="PS00113">
    <property type="entry name" value="ADENYLATE_KINASE"/>
    <property type="match status" value="1"/>
</dbReference>
<protein>
    <recommendedName>
        <fullName evidence="7">GTP:AMP phosphotransferase, mitochondrial</fullName>
        <ecNumber evidence="7">2.7.4.10</ecNumber>
    </recommendedName>
    <alternativeName>
        <fullName evidence="7">Adenylate kinase 3</fullName>
        <shortName evidence="7">AK 3</shortName>
    </alternativeName>
</protein>
<evidence type="ECO:0000256" key="4">
    <source>
        <dbReference type="ARBA" id="ARBA00022777"/>
    </source>
</evidence>
<comment type="subunit">
    <text evidence="7">Monomer.</text>
</comment>
<feature type="binding site" evidence="7">
    <location>
        <position position="48"/>
    </location>
    <ligand>
        <name>AMP</name>
        <dbReference type="ChEBI" id="CHEBI:456215"/>
    </ligand>
</feature>
<evidence type="ECO:0000256" key="1">
    <source>
        <dbReference type="ARBA" id="ARBA00004305"/>
    </source>
</evidence>
<feature type="binding site" evidence="7">
    <location>
        <begin position="26"/>
        <end position="31"/>
    </location>
    <ligand>
        <name>GTP</name>
        <dbReference type="ChEBI" id="CHEBI:37565"/>
    </ligand>
</feature>
<proteinExistence type="inferred from homology"/>
<dbReference type="PANTHER" id="PTHR23359">
    <property type="entry name" value="NUCLEOTIDE KINASE"/>
    <property type="match status" value="1"/>
</dbReference>
<dbReference type="InterPro" id="IPR036193">
    <property type="entry name" value="ADK_active_lid_dom_sf"/>
</dbReference>
<comment type="subcellular location">
    <subcellularLocation>
        <location evidence="1 7">Mitochondrion matrix</location>
    </subcellularLocation>
</comment>
<dbReference type="InterPro" id="IPR006259">
    <property type="entry name" value="Adenyl_kin_sub"/>
</dbReference>
<feature type="binding site" evidence="7">
    <location>
        <position position="53"/>
    </location>
    <ligand>
        <name>AMP</name>
        <dbReference type="ChEBI" id="CHEBI:456215"/>
    </ligand>
</feature>
<evidence type="ECO:0000313" key="10">
    <source>
        <dbReference type="Proteomes" id="UP000590412"/>
    </source>
</evidence>
<dbReference type="InterPro" id="IPR007862">
    <property type="entry name" value="Adenylate_kinase_lid-dom"/>
</dbReference>
<dbReference type="GO" id="GO:0006172">
    <property type="term" value="P:ADP biosynthetic process"/>
    <property type="evidence" value="ECO:0007669"/>
    <property type="project" value="UniProtKB-UniRule"/>
</dbReference>
<dbReference type="Pfam" id="PF00406">
    <property type="entry name" value="ADK"/>
    <property type="match status" value="1"/>
</dbReference>
<dbReference type="Proteomes" id="UP000590412">
    <property type="component" value="Unassembled WGS sequence"/>
</dbReference>
<evidence type="ECO:0000256" key="5">
    <source>
        <dbReference type="ARBA" id="ARBA00023128"/>
    </source>
</evidence>
<dbReference type="AlphaFoldDB" id="A0A8X7TAP7"/>
<dbReference type="GO" id="GO:0005759">
    <property type="term" value="C:mitochondrial matrix"/>
    <property type="evidence" value="ECO:0007669"/>
    <property type="project" value="UniProtKB-SubCell"/>
</dbReference>
<dbReference type="GO" id="GO:0004017">
    <property type="term" value="F:AMP kinase activity"/>
    <property type="evidence" value="ECO:0007669"/>
    <property type="project" value="InterPro"/>
</dbReference>
<evidence type="ECO:0000256" key="7">
    <source>
        <dbReference type="HAMAP-Rule" id="MF_03169"/>
    </source>
</evidence>
<dbReference type="InterPro" id="IPR028586">
    <property type="entry name" value="AK3/Ak4_mitochondrial"/>
</dbReference>
<keyword evidence="4 7" id="KW-0418">Kinase</keyword>
<dbReference type="GO" id="GO:0005743">
    <property type="term" value="C:mitochondrial inner membrane"/>
    <property type="evidence" value="ECO:0007669"/>
    <property type="project" value="EnsemblFungi"/>
</dbReference>
<dbReference type="InterPro" id="IPR033690">
    <property type="entry name" value="Adenylat_kinase_CS"/>
</dbReference>
<dbReference type="OrthoDB" id="439792at2759"/>
<comment type="caution">
    <text evidence="9">The sequence shown here is derived from an EMBL/GenBank/DDBJ whole genome shotgun (WGS) entry which is preliminary data.</text>
</comment>
<feature type="binding site" evidence="7">
    <location>
        <position position="147"/>
    </location>
    <ligand>
        <name>GTP</name>
        <dbReference type="ChEBI" id="CHEBI:37565"/>
    </ligand>
</feature>
<evidence type="ECO:0000256" key="3">
    <source>
        <dbReference type="ARBA" id="ARBA00022741"/>
    </source>
</evidence>
<dbReference type="InterPro" id="IPR000850">
    <property type="entry name" value="Adenylat/UMP-CMP_kin"/>
</dbReference>
<comment type="similarity">
    <text evidence="7">Belongs to the adenylate kinase family. AK3 subfamily.</text>
</comment>
<dbReference type="GO" id="GO:0046039">
    <property type="term" value="P:GTP metabolic process"/>
    <property type="evidence" value="ECO:0007669"/>
    <property type="project" value="UniProtKB-UniRule"/>
</dbReference>
<feature type="binding site" evidence="7">
    <location>
        <begin position="74"/>
        <end position="76"/>
    </location>
    <ligand>
        <name>AMP</name>
        <dbReference type="ChEBI" id="CHEBI:456215"/>
    </ligand>
</feature>
<evidence type="ECO:0000256" key="2">
    <source>
        <dbReference type="ARBA" id="ARBA00022679"/>
    </source>
</evidence>
<evidence type="ECO:0000256" key="6">
    <source>
        <dbReference type="ARBA" id="ARBA00023134"/>
    </source>
</evidence>
<feature type="region of interest" description="NMPbind" evidence="7">
    <location>
        <begin position="47"/>
        <end position="76"/>
    </location>
</feature>
<dbReference type="InterPro" id="IPR027417">
    <property type="entry name" value="P-loop_NTPase"/>
</dbReference>
<feature type="domain" description="Guanylate kinase-like" evidence="8">
    <location>
        <begin position="16"/>
        <end position="232"/>
    </location>
</feature>
<comment type="domain">
    <text evidence="7">Consists of three domains, a large central CORE domain and two small peripheral domains, NMPbind and LID, which undergo movements during catalysis. The LID domain closes over the site of phosphoryl transfer upon GTP binding. Assembling and dissambling the active center during each catalytic cycle provides an effective means to prevent GTP hydrolysis.</text>
</comment>
<dbReference type="HAMAP" id="MF_00235">
    <property type="entry name" value="Adenylate_kinase_Adk"/>
    <property type="match status" value="1"/>
</dbReference>
<feature type="binding site" evidence="7">
    <location>
        <position position="112"/>
    </location>
    <ligand>
        <name>AMP</name>
        <dbReference type="ChEBI" id="CHEBI:456215"/>
    </ligand>
</feature>
<dbReference type="HAMAP" id="MF_03169">
    <property type="entry name" value="Adenylate_kinase_AK3"/>
    <property type="match status" value="1"/>
</dbReference>
<dbReference type="Pfam" id="PF05191">
    <property type="entry name" value="ADK_lid"/>
    <property type="match status" value="1"/>
</dbReference>
<feature type="binding site" evidence="7">
    <location>
        <position position="180"/>
    </location>
    <ligand>
        <name>AMP</name>
        <dbReference type="ChEBI" id="CHEBI:456215"/>
    </ligand>
</feature>
<feature type="binding site" evidence="7">
    <location>
        <begin position="156"/>
        <end position="157"/>
    </location>
    <ligand>
        <name>GTP</name>
        <dbReference type="ChEBI" id="CHEBI:37565"/>
    </ligand>
</feature>
<feature type="binding site" evidence="7">
    <location>
        <begin position="105"/>
        <end position="108"/>
    </location>
    <ligand>
        <name>AMP</name>
        <dbReference type="ChEBI" id="CHEBI:456215"/>
    </ligand>
</feature>
<feature type="binding site" evidence="7">
    <location>
        <position position="220"/>
    </location>
    <ligand>
        <name>GTP</name>
        <dbReference type="ChEBI" id="CHEBI:37565"/>
    </ligand>
</feature>
<evidence type="ECO:0000313" key="9">
    <source>
        <dbReference type="EMBL" id="KAF6051331.1"/>
    </source>
</evidence>
<dbReference type="PROSITE" id="PS50052">
    <property type="entry name" value="GUANYLATE_KINASE_2"/>
    <property type="match status" value="1"/>
</dbReference>
<reference evidence="9" key="1">
    <citation type="submission" date="2020-03" db="EMBL/GenBank/DDBJ databases">
        <title>FDA dAtabase for Regulatory Grade micrObial Sequences (FDA-ARGOS): Supporting development and validation of Infectious Disease Dx tests.</title>
        <authorList>
            <person name="Campos J."/>
            <person name="Goldberg B."/>
            <person name="Tallon L."/>
            <person name="Sadzewicz L."/>
            <person name="Vavikolanu K."/>
            <person name="Mehta A."/>
            <person name="Aluvathingal J."/>
            <person name="Nadendla S."/>
            <person name="Nandy P."/>
            <person name="Geyer C."/>
            <person name="Yan Y."/>
            <person name="Sichtig H."/>
        </authorList>
    </citation>
    <scope>NUCLEOTIDE SEQUENCE [LARGE SCALE GENOMIC DNA]</scope>
    <source>
        <strain evidence="9">FDAARGOS_652</strain>
    </source>
</reference>
<organism evidence="9 10">
    <name type="scientific">Candida parapsilosis</name>
    <name type="common">Yeast</name>
    <dbReference type="NCBI Taxonomy" id="5480"/>
    <lineage>
        <taxon>Eukaryota</taxon>
        <taxon>Fungi</taxon>
        <taxon>Dikarya</taxon>
        <taxon>Ascomycota</taxon>
        <taxon>Saccharomycotina</taxon>
        <taxon>Pichiomycetes</taxon>
        <taxon>Debaryomycetaceae</taxon>
        <taxon>Candida/Lodderomyces clade</taxon>
        <taxon>Candida</taxon>
    </lineage>
</organism>
<name>A0A8X7TAP7_CANPA</name>
<dbReference type="EC" id="2.7.4.10" evidence="7"/>
<comment type="catalytic activity">
    <reaction evidence="7">
        <text>a ribonucleoside 5'-triphosphate + AMP = a ribonucleoside 5'-diphosphate + ADP</text>
        <dbReference type="Rhea" id="RHEA:13749"/>
        <dbReference type="ChEBI" id="CHEBI:57930"/>
        <dbReference type="ChEBI" id="CHEBI:61557"/>
        <dbReference type="ChEBI" id="CHEBI:456215"/>
        <dbReference type="ChEBI" id="CHEBI:456216"/>
        <dbReference type="EC" id="2.7.4.10"/>
    </reaction>
</comment>
<dbReference type="SUPFAM" id="SSF52540">
    <property type="entry name" value="P-loop containing nucleoside triphosphate hydrolases"/>
    <property type="match status" value="1"/>
</dbReference>
<keyword evidence="5 7" id="KW-0496">Mitochondrion</keyword>